<reference evidence="1" key="1">
    <citation type="submission" date="2021-10" db="EMBL/GenBank/DDBJ databases">
        <title>Melipona bicolor Genome sequencing and assembly.</title>
        <authorList>
            <person name="Araujo N.S."/>
            <person name="Arias M.C."/>
        </authorList>
    </citation>
    <scope>NUCLEOTIDE SEQUENCE</scope>
    <source>
        <strain evidence="1">USP_2M_L1-L4_2017</strain>
        <tissue evidence="1">Whole body</tissue>
    </source>
</reference>
<accession>A0AA40FQM6</accession>
<name>A0AA40FQM6_9HYME</name>
<dbReference type="AlphaFoldDB" id="A0AA40FQM6"/>
<protein>
    <submittedName>
        <fullName evidence="1">Uncharacterized protein</fullName>
    </submittedName>
</protein>
<dbReference type="EMBL" id="JAHYIQ010000021">
    <property type="protein sequence ID" value="KAK1123155.1"/>
    <property type="molecule type" value="Genomic_DNA"/>
</dbReference>
<gene>
    <name evidence="1" type="ORF">K0M31_008788</name>
</gene>
<organism evidence="1 2">
    <name type="scientific">Melipona bicolor</name>
    <dbReference type="NCBI Taxonomy" id="60889"/>
    <lineage>
        <taxon>Eukaryota</taxon>
        <taxon>Metazoa</taxon>
        <taxon>Ecdysozoa</taxon>
        <taxon>Arthropoda</taxon>
        <taxon>Hexapoda</taxon>
        <taxon>Insecta</taxon>
        <taxon>Pterygota</taxon>
        <taxon>Neoptera</taxon>
        <taxon>Endopterygota</taxon>
        <taxon>Hymenoptera</taxon>
        <taxon>Apocrita</taxon>
        <taxon>Aculeata</taxon>
        <taxon>Apoidea</taxon>
        <taxon>Anthophila</taxon>
        <taxon>Apidae</taxon>
        <taxon>Melipona</taxon>
    </lineage>
</organism>
<dbReference type="Proteomes" id="UP001177670">
    <property type="component" value="Unassembled WGS sequence"/>
</dbReference>
<comment type="caution">
    <text evidence="1">The sequence shown here is derived from an EMBL/GenBank/DDBJ whole genome shotgun (WGS) entry which is preliminary data.</text>
</comment>
<evidence type="ECO:0000313" key="1">
    <source>
        <dbReference type="EMBL" id="KAK1123155.1"/>
    </source>
</evidence>
<keyword evidence="2" id="KW-1185">Reference proteome</keyword>
<evidence type="ECO:0000313" key="2">
    <source>
        <dbReference type="Proteomes" id="UP001177670"/>
    </source>
</evidence>
<feature type="non-terminal residue" evidence="1">
    <location>
        <position position="78"/>
    </location>
</feature>
<proteinExistence type="predicted"/>
<sequence>MAITIVARKDSYRVALGGQGTFNQLPTIIQVNYPRWPALCVSFEVLASGQKVYFSGLDVSQTGRNLSAPRYRPILQGN</sequence>